<proteinExistence type="predicted"/>
<dbReference type="Gene3D" id="1.20.1270.180">
    <property type="match status" value="1"/>
</dbReference>
<evidence type="ECO:0000256" key="1">
    <source>
        <dbReference type="SAM" id="SignalP"/>
    </source>
</evidence>
<evidence type="ECO:0000259" key="2">
    <source>
        <dbReference type="Pfam" id="PF07007"/>
    </source>
</evidence>
<feature type="signal peptide" evidence="1">
    <location>
        <begin position="1"/>
        <end position="17"/>
    </location>
</feature>
<reference evidence="3 4" key="1">
    <citation type="journal article" date="2019" name="Environ. Microbiol.">
        <title>Species interactions and distinct microbial communities in high Arctic permafrost affected cryosols are associated with the CH4 and CO2 gas fluxes.</title>
        <authorList>
            <person name="Altshuler I."/>
            <person name="Hamel J."/>
            <person name="Turney S."/>
            <person name="Magnuson E."/>
            <person name="Levesque R."/>
            <person name="Greer C."/>
            <person name="Whyte L.G."/>
        </authorList>
    </citation>
    <scope>NUCLEOTIDE SEQUENCE [LARGE SCALE GENOMIC DNA]</scope>
    <source>
        <strain evidence="3 4">E4</strain>
    </source>
</reference>
<dbReference type="InterPro" id="IPR009739">
    <property type="entry name" value="LprI-like_N"/>
</dbReference>
<accession>A0A502GGZ0</accession>
<comment type="caution">
    <text evidence="3">The sequence shown here is derived from an EMBL/GenBank/DDBJ whole genome shotgun (WGS) entry which is preliminary data.</text>
</comment>
<dbReference type="PANTHER" id="PTHR39176:SF1">
    <property type="entry name" value="PERIPLASMIC PROTEIN"/>
    <property type="match status" value="1"/>
</dbReference>
<dbReference type="Proteomes" id="UP000317663">
    <property type="component" value="Unassembled WGS sequence"/>
</dbReference>
<gene>
    <name evidence="3" type="ORF">EAH77_14715</name>
</gene>
<dbReference type="RefSeq" id="WP_140473535.1">
    <property type="nucleotide sequence ID" value="NZ_RCZD01000007.1"/>
</dbReference>
<organism evidence="3 4">
    <name type="scientific">Ewingella americana</name>
    <dbReference type="NCBI Taxonomy" id="41202"/>
    <lineage>
        <taxon>Bacteria</taxon>
        <taxon>Pseudomonadati</taxon>
        <taxon>Pseudomonadota</taxon>
        <taxon>Gammaproteobacteria</taxon>
        <taxon>Enterobacterales</taxon>
        <taxon>Yersiniaceae</taxon>
        <taxon>Ewingella</taxon>
    </lineage>
</organism>
<evidence type="ECO:0000313" key="4">
    <source>
        <dbReference type="Proteomes" id="UP000317663"/>
    </source>
</evidence>
<sequence length="128" mass="14387">MRLTLIALLALSPLAHAAEAEVDCKNANTQIDMNICASQDFKRSDTRLNQAYKQKMAQLTPEQQTQFKAAQRNWIAFRDSDCEFQSSGVKGGSVWPMIYSGCLQQKTEQRTKEINAIMHCEEGDLSCP</sequence>
<evidence type="ECO:0000313" key="3">
    <source>
        <dbReference type="EMBL" id="TPG60848.1"/>
    </source>
</evidence>
<name>A0A502GGZ0_9GAMM</name>
<dbReference type="Pfam" id="PF07007">
    <property type="entry name" value="LprI"/>
    <property type="match status" value="1"/>
</dbReference>
<keyword evidence="1" id="KW-0732">Signal</keyword>
<dbReference type="PANTHER" id="PTHR39176">
    <property type="entry name" value="PERIPLASMIC PROTEIN-RELATED"/>
    <property type="match status" value="1"/>
</dbReference>
<feature type="chain" id="PRO_5021207956" evidence="1">
    <location>
        <begin position="18"/>
        <end position="128"/>
    </location>
</feature>
<dbReference type="EMBL" id="RCZD01000007">
    <property type="protein sequence ID" value="TPG60848.1"/>
    <property type="molecule type" value="Genomic_DNA"/>
</dbReference>
<dbReference type="AlphaFoldDB" id="A0A502GGZ0"/>
<keyword evidence="4" id="KW-1185">Reference proteome</keyword>
<feature type="domain" description="Lysozyme inhibitor LprI-like N-terminal" evidence="2">
    <location>
        <begin position="24"/>
        <end position="113"/>
    </location>
</feature>
<protein>
    <submittedName>
        <fullName evidence="3">Lysozyme inhibitor LprI family protein</fullName>
    </submittedName>
</protein>
<dbReference type="OrthoDB" id="7340239at2"/>